<dbReference type="EMBL" id="JACHJW010000001">
    <property type="protein sequence ID" value="MBB4961608.1"/>
    <property type="molecule type" value="Genomic_DNA"/>
</dbReference>
<evidence type="ECO:0008006" key="3">
    <source>
        <dbReference type="Google" id="ProtNLM"/>
    </source>
</evidence>
<keyword evidence="2" id="KW-1185">Reference proteome</keyword>
<dbReference type="RefSeq" id="WP_184537242.1">
    <property type="nucleotide sequence ID" value="NZ_JACHJW010000001.1"/>
</dbReference>
<evidence type="ECO:0000313" key="1">
    <source>
        <dbReference type="EMBL" id="MBB4961608.1"/>
    </source>
</evidence>
<gene>
    <name evidence="1" type="ORF">FHR38_005341</name>
</gene>
<comment type="caution">
    <text evidence="1">The sequence shown here is derived from an EMBL/GenBank/DDBJ whole genome shotgun (WGS) entry which is preliminary data.</text>
</comment>
<protein>
    <recommendedName>
        <fullName evidence="3">Glycosyl transferase family 2</fullName>
    </recommendedName>
</protein>
<evidence type="ECO:0000313" key="2">
    <source>
        <dbReference type="Proteomes" id="UP000578819"/>
    </source>
</evidence>
<dbReference type="CDD" id="cd00761">
    <property type="entry name" value="Glyco_tranf_GTA_type"/>
    <property type="match status" value="1"/>
</dbReference>
<dbReference type="InterPro" id="IPR029044">
    <property type="entry name" value="Nucleotide-diphossugar_trans"/>
</dbReference>
<reference evidence="1 2" key="1">
    <citation type="submission" date="2020-08" db="EMBL/GenBank/DDBJ databases">
        <title>Sequencing the genomes of 1000 actinobacteria strains.</title>
        <authorList>
            <person name="Klenk H.-P."/>
        </authorList>
    </citation>
    <scope>NUCLEOTIDE SEQUENCE [LARGE SCALE GENOMIC DNA]</scope>
    <source>
        <strain evidence="1 2">DSM 45886</strain>
    </source>
</reference>
<sequence>MTHIGVVIPTHQGSLLLERSIHSLAGQHFTGDLHVVVAVNDDRPESLAQARRLAPVLSDVGAECEVVRTPPGRAAAFDTAERHLPPGPRLYLDQDAKLSPLALANLTDALAPSTGIHFAVPVLGLAPPHSLVSRAYYRIWRELPYVRNSPVTFGAYAVSEEGRRRWARFPRLHSDDKWVRWHFAPHERRVVAASYEVVVPDGLAALVRARCRYHRGNRELVSVAPLPPHPDDFARYHGILRNLATRPARWPAVAVFLAVHGAVAMLRGRLGTG</sequence>
<name>A0A7W7WSN8_9ACTN</name>
<accession>A0A7W7WSN8</accession>
<dbReference type="AlphaFoldDB" id="A0A7W7WSN8"/>
<organism evidence="1 2">
    <name type="scientific">Micromonospora polyrhachis</name>
    <dbReference type="NCBI Taxonomy" id="1282883"/>
    <lineage>
        <taxon>Bacteria</taxon>
        <taxon>Bacillati</taxon>
        <taxon>Actinomycetota</taxon>
        <taxon>Actinomycetes</taxon>
        <taxon>Micromonosporales</taxon>
        <taxon>Micromonosporaceae</taxon>
        <taxon>Micromonospora</taxon>
    </lineage>
</organism>
<dbReference type="SUPFAM" id="SSF53448">
    <property type="entry name" value="Nucleotide-diphospho-sugar transferases"/>
    <property type="match status" value="1"/>
</dbReference>
<proteinExistence type="predicted"/>
<dbReference type="Proteomes" id="UP000578819">
    <property type="component" value="Unassembled WGS sequence"/>
</dbReference>
<dbReference type="Gene3D" id="3.90.550.10">
    <property type="entry name" value="Spore Coat Polysaccharide Biosynthesis Protein SpsA, Chain A"/>
    <property type="match status" value="1"/>
</dbReference>